<reference evidence="2" key="1">
    <citation type="submission" date="2023-10" db="EMBL/GenBank/DDBJ databases">
        <authorList>
            <person name="Chen Y."/>
            <person name="Shah S."/>
            <person name="Dougan E. K."/>
            <person name="Thang M."/>
            <person name="Chan C."/>
        </authorList>
    </citation>
    <scope>NUCLEOTIDE SEQUENCE [LARGE SCALE GENOMIC DNA]</scope>
</reference>
<feature type="compositionally biased region" description="Basic and acidic residues" evidence="1">
    <location>
        <begin position="450"/>
        <end position="465"/>
    </location>
</feature>
<dbReference type="EMBL" id="CAUYUJ010000148">
    <property type="protein sequence ID" value="CAK0788960.1"/>
    <property type="molecule type" value="Genomic_DNA"/>
</dbReference>
<sequence>MKALDTVFWKGPAQPAFNMERYQYDLTNGTQKHTCASSEWNRNLFFTFHGGVPYNETYIQELKHACFREPGLYVGVVVAAADDPAINPVTNAGNWERLSPEEPFFARLLAIKDAIEHGASEQTLEGYRKDILNTTFQFEVHKAKDDTAWSRSINLREQVMSEATAVGRDTLQRICEALGIAERNATATSTATVMQTRSKLARLGGTGGKEKKISNDTLFEWYKKEIALNSKAEPITKTFIESASSVVDLTIKYEPNLAAIRMATLKWGSSGPFESVYKLSLIVSRCNKDKKMINWVLNGIIDLCESGAMHTGEITLKNLKDGIGGNKGLIDVLAFKKELREFLTHGEFLAVYRSPKLQAFVQEVFSSHRLYRTKVEPLAGDIEVDSNWKVSAVTSEKAMFELTEGLAFGRGYDQQLRYCCRKGKSTEETLEHAGNKEEIDKVWECQTADDAEKAKKDEEIDKVEAEGGPARKRTRLSAGQEGDPALTQTFTASLEDPGNKGAVDAWYLRFAQKKVSDYVKLISDSGKSEAALQASIAQTTLGMEEGDMTGHILVHAGVTLSGEPVTAPHLRAAPFRKDQLGRLFNSVISARRRGGHDSGRLSQGGACMYLDGGKKGAGGVINKIMVTGRGRWKSACQAEGVARNMTHMFLDEDSLKGRRALVRGISSLKQLQTVHFYRAIDTVTPEKKRAVYPGPNNGDTMGPITYESWDDSWKLPFEDKKKFLGPNRKPAGGKTIDTEDASDEGEGSGDEDGVATRNHAQIPKPELNIQIAGGGRGSGGIQKNVCAEPVNWHQLPKEFYQELTTSYYAKVVMDLTPGGGVFSPHCVGKGIGYLGICFQNEEHKQMLMAHLVKEFMVMMKTEGHKHYHANYARFLAGKTNEGDGPNSEEARKIEVEAKKAAAAAKRKSKAEAKKRAHAKTAAESGAGPLAEAFAAEEGDESGSEGADGGADGVDAGASGSAAGALASLLSNVE</sequence>
<feature type="compositionally biased region" description="Acidic residues" evidence="1">
    <location>
        <begin position="738"/>
        <end position="753"/>
    </location>
</feature>
<keyword evidence="3" id="KW-1185">Reference proteome</keyword>
<comment type="caution">
    <text evidence="2">The sequence shown here is derived from an EMBL/GenBank/DDBJ whole genome shotgun (WGS) entry which is preliminary data.</text>
</comment>
<evidence type="ECO:0000256" key="1">
    <source>
        <dbReference type="SAM" id="MobiDB-lite"/>
    </source>
</evidence>
<feature type="compositionally biased region" description="Basic residues" evidence="1">
    <location>
        <begin position="904"/>
        <end position="918"/>
    </location>
</feature>
<feature type="region of interest" description="Disordered" evidence="1">
    <location>
        <begin position="904"/>
        <end position="957"/>
    </location>
</feature>
<protein>
    <submittedName>
        <fullName evidence="2">Uncharacterized protein</fullName>
    </submittedName>
</protein>
<feature type="region of interest" description="Disordered" evidence="1">
    <location>
        <begin position="724"/>
        <end position="766"/>
    </location>
</feature>
<gene>
    <name evidence="2" type="ORF">PCOR1329_LOCUS668</name>
</gene>
<evidence type="ECO:0000313" key="2">
    <source>
        <dbReference type="EMBL" id="CAK0788960.1"/>
    </source>
</evidence>
<evidence type="ECO:0000313" key="3">
    <source>
        <dbReference type="Proteomes" id="UP001189429"/>
    </source>
</evidence>
<accession>A0ABN9PCV2</accession>
<dbReference type="Proteomes" id="UP001189429">
    <property type="component" value="Unassembled WGS sequence"/>
</dbReference>
<name>A0ABN9PCV2_9DINO</name>
<proteinExistence type="predicted"/>
<feature type="region of interest" description="Disordered" evidence="1">
    <location>
        <begin position="450"/>
        <end position="484"/>
    </location>
</feature>
<feature type="compositionally biased region" description="Low complexity" evidence="1">
    <location>
        <begin position="919"/>
        <end position="933"/>
    </location>
</feature>
<organism evidence="2 3">
    <name type="scientific">Prorocentrum cordatum</name>
    <dbReference type="NCBI Taxonomy" id="2364126"/>
    <lineage>
        <taxon>Eukaryota</taxon>
        <taxon>Sar</taxon>
        <taxon>Alveolata</taxon>
        <taxon>Dinophyceae</taxon>
        <taxon>Prorocentrales</taxon>
        <taxon>Prorocentraceae</taxon>
        <taxon>Prorocentrum</taxon>
    </lineage>
</organism>